<reference evidence="1" key="1">
    <citation type="journal article" date="2019" name="Database">
        <title>The radish genome database (RadishGD): an integrated information resource for radish genomics.</title>
        <authorList>
            <person name="Yu H.J."/>
            <person name="Baek S."/>
            <person name="Lee Y.J."/>
            <person name="Cho A."/>
            <person name="Mun J.H."/>
        </authorList>
    </citation>
    <scope>NUCLEOTIDE SEQUENCE [LARGE SCALE GENOMIC DNA]</scope>
    <source>
        <strain evidence="1">cv. WK10039</strain>
    </source>
</reference>
<dbReference type="Proteomes" id="UP000504610">
    <property type="component" value="Chromosome 2"/>
</dbReference>
<dbReference type="OrthoDB" id="1882251at2759"/>
<dbReference type="KEGG" id="rsz:108840984"/>
<sequence length="306" mass="34867">MLSKEKKKRLKFSYLLSKKKFMDSSSSSSIVSITREQFNAFHGFDRALFTRIVMCLIGDITQSFQVMSFLIYIERIYLKSNSLISDLVSLSDHSINTIVDEVMICLRCLSYEHFPTFLATLGNIAASSIPWTRSLTGNKLTLGVIHQKRREILLEMTKILNTICYPAFEDICVHIEMHKEKNMSTFFQSMCGGQETSNYVAAATSNVHEGQHVWAEDRTVFLKFSKGYPISEAEVHAYFTWRYGDIVEAIHMGGVGGKDQAMYASMVLRSAANIPDIVNDGVGKTKFTINGKHFWARRFIPNHRIR</sequence>
<dbReference type="AlphaFoldDB" id="A0A6J0MB39"/>
<dbReference type="RefSeq" id="XP_018469279.2">
    <property type="nucleotide sequence ID" value="XM_018613777.2"/>
</dbReference>
<protein>
    <submittedName>
        <fullName evidence="2 3">Uncharacterized protein LOC108840984 isoform X1</fullName>
    </submittedName>
</protein>
<organism evidence="1 2">
    <name type="scientific">Raphanus sativus</name>
    <name type="common">Radish</name>
    <name type="synonym">Raphanus raphanistrum var. sativus</name>
    <dbReference type="NCBI Taxonomy" id="3726"/>
    <lineage>
        <taxon>Eukaryota</taxon>
        <taxon>Viridiplantae</taxon>
        <taxon>Streptophyta</taxon>
        <taxon>Embryophyta</taxon>
        <taxon>Tracheophyta</taxon>
        <taxon>Spermatophyta</taxon>
        <taxon>Magnoliopsida</taxon>
        <taxon>eudicotyledons</taxon>
        <taxon>Gunneridae</taxon>
        <taxon>Pentapetalae</taxon>
        <taxon>rosids</taxon>
        <taxon>malvids</taxon>
        <taxon>Brassicales</taxon>
        <taxon>Brassicaceae</taxon>
        <taxon>Brassiceae</taxon>
        <taxon>Raphanus</taxon>
    </lineage>
</organism>
<dbReference type="RefSeq" id="XP_056858864.1">
    <property type="nucleotide sequence ID" value="XM_057002884.1"/>
</dbReference>
<proteinExistence type="predicted"/>
<name>A0A6J0MB39_RAPSA</name>
<keyword evidence="1" id="KW-1185">Reference proteome</keyword>
<reference evidence="2 3" key="2">
    <citation type="submission" date="2025-04" db="UniProtKB">
        <authorList>
            <consortium name="RefSeq"/>
        </authorList>
    </citation>
    <scope>IDENTIFICATION</scope>
    <source>
        <tissue evidence="2 3">Leaf</tissue>
    </source>
</reference>
<evidence type="ECO:0000313" key="1">
    <source>
        <dbReference type="Proteomes" id="UP000504610"/>
    </source>
</evidence>
<accession>A0A6J0MB39</accession>
<dbReference type="PANTHER" id="PTHR33527">
    <property type="entry name" value="OS07G0274300 PROTEIN"/>
    <property type="match status" value="1"/>
</dbReference>
<evidence type="ECO:0000313" key="3">
    <source>
        <dbReference type="RefSeq" id="XP_056858864.1"/>
    </source>
</evidence>
<dbReference type="PANTHER" id="PTHR33527:SF28">
    <property type="entry name" value="GB|AAD43168.1"/>
    <property type="match status" value="1"/>
</dbReference>
<gene>
    <name evidence="2 3" type="primary">LOC108840984</name>
</gene>
<evidence type="ECO:0000313" key="2">
    <source>
        <dbReference type="RefSeq" id="XP_018469279.2"/>
    </source>
</evidence>
<dbReference type="GeneID" id="108840984"/>